<organism evidence="1 2">
    <name type="scientific">Chitinophaga lutea</name>
    <dbReference type="NCBI Taxonomy" id="2488634"/>
    <lineage>
        <taxon>Bacteria</taxon>
        <taxon>Pseudomonadati</taxon>
        <taxon>Bacteroidota</taxon>
        <taxon>Chitinophagia</taxon>
        <taxon>Chitinophagales</taxon>
        <taxon>Chitinophagaceae</taxon>
        <taxon>Chitinophaga</taxon>
    </lineage>
</organism>
<protein>
    <recommendedName>
        <fullName evidence="3">T9SS C-terminal target domain-containing protein</fullName>
    </recommendedName>
</protein>
<proteinExistence type="predicted"/>
<reference evidence="1 2" key="1">
    <citation type="submission" date="2018-11" db="EMBL/GenBank/DDBJ databases">
        <title>Chitinophaga lutea sp.nov., isolate from arsenic contaminated soil.</title>
        <authorList>
            <person name="Zong Y."/>
        </authorList>
    </citation>
    <scope>NUCLEOTIDE SEQUENCE [LARGE SCALE GENOMIC DNA]</scope>
    <source>
        <strain evidence="1 2">ZY74</strain>
    </source>
</reference>
<sequence>MQQLPAPEGHVCIRVPAMERQKGAVQCTIYNSGQEPVRMIPLEGGHHKGLYTLQVKTLPPGAYTVHIGPQQLAIEVK</sequence>
<comment type="caution">
    <text evidence="1">The sequence shown here is derived from an EMBL/GenBank/DDBJ whole genome shotgun (WGS) entry which is preliminary data.</text>
</comment>
<dbReference type="AlphaFoldDB" id="A0A3N4PL52"/>
<accession>A0A3N4PL52</accession>
<evidence type="ECO:0000313" key="1">
    <source>
        <dbReference type="EMBL" id="RPE08288.1"/>
    </source>
</evidence>
<dbReference type="Proteomes" id="UP000278351">
    <property type="component" value="Unassembled WGS sequence"/>
</dbReference>
<keyword evidence="2" id="KW-1185">Reference proteome</keyword>
<gene>
    <name evidence="1" type="ORF">EGT74_14600</name>
</gene>
<name>A0A3N4PL52_9BACT</name>
<evidence type="ECO:0000313" key="2">
    <source>
        <dbReference type="Proteomes" id="UP000278351"/>
    </source>
</evidence>
<evidence type="ECO:0008006" key="3">
    <source>
        <dbReference type="Google" id="ProtNLM"/>
    </source>
</evidence>
<dbReference type="EMBL" id="RPDH01000002">
    <property type="protein sequence ID" value="RPE08288.1"/>
    <property type="molecule type" value="Genomic_DNA"/>
</dbReference>